<evidence type="ECO:0000256" key="1">
    <source>
        <dbReference type="SAM" id="Phobius"/>
    </source>
</evidence>
<keyword evidence="1" id="KW-0472">Membrane</keyword>
<dbReference type="EMBL" id="KQ474088">
    <property type="protein sequence ID" value="KPV72118.1"/>
    <property type="molecule type" value="Genomic_DNA"/>
</dbReference>
<gene>
    <name evidence="2" type="ORF">RHOBADRAFT_55960</name>
</gene>
<dbReference type="RefSeq" id="XP_018268167.1">
    <property type="nucleotide sequence ID" value="XM_018418102.1"/>
</dbReference>
<dbReference type="OMA" id="ITWRISF"/>
<evidence type="ECO:0000313" key="2">
    <source>
        <dbReference type="EMBL" id="KPV72118.1"/>
    </source>
</evidence>
<dbReference type="AlphaFoldDB" id="A0A0P9GXG1"/>
<keyword evidence="1" id="KW-1133">Transmembrane helix</keyword>
<reference evidence="2 3" key="1">
    <citation type="journal article" date="2015" name="Front. Microbiol.">
        <title>Genome sequence of the plant growth promoting endophytic yeast Rhodotorula graminis WP1.</title>
        <authorList>
            <person name="Firrincieli A."/>
            <person name="Otillar R."/>
            <person name="Salamov A."/>
            <person name="Schmutz J."/>
            <person name="Khan Z."/>
            <person name="Redman R.S."/>
            <person name="Fleck N.D."/>
            <person name="Lindquist E."/>
            <person name="Grigoriev I.V."/>
            <person name="Doty S.L."/>
        </authorList>
    </citation>
    <scope>NUCLEOTIDE SEQUENCE [LARGE SCALE GENOMIC DNA]</scope>
    <source>
        <strain evidence="2 3">WP1</strain>
    </source>
</reference>
<evidence type="ECO:0000313" key="3">
    <source>
        <dbReference type="Proteomes" id="UP000053890"/>
    </source>
</evidence>
<accession>A0A0P9GXG1</accession>
<dbReference type="Proteomes" id="UP000053890">
    <property type="component" value="Unassembled WGS sequence"/>
</dbReference>
<dbReference type="OrthoDB" id="2548253at2759"/>
<keyword evidence="3" id="KW-1185">Reference proteome</keyword>
<sequence>MTADDRPLAPFEEEHASLARRRRAAPARRSSPLRLCVALCALGGLALFAFVGYLTVQVVRTVHQQLAHPHKAHHVDPAVLVGDSAQLHALEPDVVRSFYSRDLGSVDSFNLKAAIWLRTSDKLKDPDALWEKVYEAVILRDIKIGSRAVHAVPRVRITREHLDRLRTPHTRLQSTYVMLPSTSRLDDSIDYHTFRTSRNTSMHSIDGVLPPVNVDDTDVPQKGVFRDFLANSACFSQLYDSGSSPDGAEGNSTGLSIATKTFVSLIDDFPVYNLSSYRQKLQERSAFRQANCYYGGLGSPQCARLFDQDGHFETMIEFDDARDGDKATATRMGWRYSPFITTRFGYVGPLDRVELPQKGSAGEEDFSFDWHISWAPVSPLKFNLAGVVGLGLSTAPGSNASAWERAQAQDFADIFHSSVGHTARGDARPGLRAFLRLVQALVAFTLVLLHLSYWSSRTLATGISLPLTVLHDSWSVFAGLAAHFFGNVTHDGLWVAWLGSAGEALDLVFKSALLLRLEFTWTGPFSLVPTSMTRRRQSHSERASSREDLRFGWTARILVVATIATIYRFGPSLPHLITASPVSPAIVKTYEAPRLWRALHPWIVSVASALSLVADIGQIHLNYRRATFAGLYRMAAVLRLAFEVLEALPTVLYRIFGDWHMRPPFRFEELSEIGVSAVLAWQAVRFPAVAQTEEDEE</sequence>
<name>A0A0P9GXG1_RHOGW</name>
<organism evidence="2 3">
    <name type="scientific">Rhodotorula graminis (strain WP1)</name>
    <dbReference type="NCBI Taxonomy" id="578459"/>
    <lineage>
        <taxon>Eukaryota</taxon>
        <taxon>Fungi</taxon>
        <taxon>Dikarya</taxon>
        <taxon>Basidiomycota</taxon>
        <taxon>Pucciniomycotina</taxon>
        <taxon>Microbotryomycetes</taxon>
        <taxon>Sporidiobolales</taxon>
        <taxon>Sporidiobolaceae</taxon>
        <taxon>Rhodotorula</taxon>
    </lineage>
</organism>
<dbReference type="GeneID" id="28978550"/>
<protein>
    <submittedName>
        <fullName evidence="2">Uncharacterized protein</fullName>
    </submittedName>
</protein>
<feature type="transmembrane region" description="Helical" evidence="1">
    <location>
        <begin position="32"/>
        <end position="56"/>
    </location>
</feature>
<proteinExistence type="predicted"/>
<keyword evidence="1" id="KW-0812">Transmembrane</keyword>